<organism evidence="2 3">
    <name type="scientific">Amorphus orientalis</name>
    <dbReference type="NCBI Taxonomy" id="649198"/>
    <lineage>
        <taxon>Bacteria</taxon>
        <taxon>Pseudomonadati</taxon>
        <taxon>Pseudomonadota</taxon>
        <taxon>Alphaproteobacteria</taxon>
        <taxon>Hyphomicrobiales</taxon>
        <taxon>Amorphaceae</taxon>
        <taxon>Amorphus</taxon>
    </lineage>
</organism>
<dbReference type="InterPro" id="IPR029063">
    <property type="entry name" value="SAM-dependent_MTases_sf"/>
</dbReference>
<feature type="domain" description="Methyltransferase" evidence="1">
    <location>
        <begin position="40"/>
        <end position="129"/>
    </location>
</feature>
<keyword evidence="3" id="KW-1185">Reference proteome</keyword>
<sequence length="265" mass="28272">MTFPSEWLKLREPADLQARNRVVVAHLAADLSGRDGLHAVDLGAGTGSTVRALSPHLPQRMRWTLADNDPALLAEASWRLPEEQVETRRVDLDRDLEAVFDPVPDLVTCSALLDLVSEAWLDRLVERLASLRIPFYAALTYDGSTTLSPGDPIDPVVVDAINQHQHGDKGFGPALGPDAGAVAVEKLRTAGFAVESGQSDWLLDSDDAALTHALVNGWAEAAGEIGLLAPVDLGGWRQRRLAAADAGDLAARVGHIDILARPGAA</sequence>
<dbReference type="Proteomes" id="UP001229244">
    <property type="component" value="Unassembled WGS sequence"/>
</dbReference>
<evidence type="ECO:0000313" key="3">
    <source>
        <dbReference type="Proteomes" id="UP001229244"/>
    </source>
</evidence>
<evidence type="ECO:0000259" key="1">
    <source>
        <dbReference type="Pfam" id="PF13649"/>
    </source>
</evidence>
<accession>A0AAE3VPM9</accession>
<comment type="caution">
    <text evidence="2">The sequence shown here is derived from an EMBL/GenBank/DDBJ whole genome shotgun (WGS) entry which is preliminary data.</text>
</comment>
<dbReference type="SUPFAM" id="SSF53335">
    <property type="entry name" value="S-adenosyl-L-methionine-dependent methyltransferases"/>
    <property type="match status" value="1"/>
</dbReference>
<dbReference type="Gene3D" id="3.40.50.150">
    <property type="entry name" value="Vaccinia Virus protein VP39"/>
    <property type="match status" value="1"/>
</dbReference>
<proteinExistence type="predicted"/>
<name>A0AAE3VPM9_9HYPH</name>
<dbReference type="RefSeq" id="WP_306885821.1">
    <property type="nucleotide sequence ID" value="NZ_JAUSUL010000002.1"/>
</dbReference>
<protein>
    <submittedName>
        <fullName evidence="2">Phospholipid N-methyltransferase</fullName>
    </submittedName>
</protein>
<dbReference type="InterPro" id="IPR041698">
    <property type="entry name" value="Methyltransf_25"/>
</dbReference>
<reference evidence="2" key="1">
    <citation type="submission" date="2023-07" db="EMBL/GenBank/DDBJ databases">
        <title>Genomic Encyclopedia of Type Strains, Phase IV (KMG-IV): sequencing the most valuable type-strain genomes for metagenomic binning, comparative biology and taxonomic classification.</title>
        <authorList>
            <person name="Goeker M."/>
        </authorList>
    </citation>
    <scope>NUCLEOTIDE SEQUENCE</scope>
    <source>
        <strain evidence="2">DSM 21202</strain>
    </source>
</reference>
<dbReference type="Pfam" id="PF13649">
    <property type="entry name" value="Methyltransf_25"/>
    <property type="match status" value="1"/>
</dbReference>
<evidence type="ECO:0000313" key="2">
    <source>
        <dbReference type="EMBL" id="MDQ0315994.1"/>
    </source>
</evidence>
<gene>
    <name evidence="2" type="ORF">J2S73_002451</name>
</gene>
<dbReference type="AlphaFoldDB" id="A0AAE3VPM9"/>
<dbReference type="EMBL" id="JAUSUL010000002">
    <property type="protein sequence ID" value="MDQ0315994.1"/>
    <property type="molecule type" value="Genomic_DNA"/>
</dbReference>